<evidence type="ECO:0000259" key="2">
    <source>
        <dbReference type="Pfam" id="PF06985"/>
    </source>
</evidence>
<dbReference type="Pfam" id="PF06985">
    <property type="entry name" value="HET"/>
    <property type="match status" value="1"/>
</dbReference>
<proteinExistence type="predicted"/>
<feature type="non-terminal residue" evidence="3">
    <location>
        <position position="399"/>
    </location>
</feature>
<reference evidence="3 4" key="1">
    <citation type="submission" date="2018-05" db="EMBL/GenBank/DDBJ databases">
        <title>Genome sequencing and assembly of the regulated plant pathogen Lachnellula willkommii and related sister species for the development of diagnostic species identification markers.</title>
        <authorList>
            <person name="Giroux E."/>
            <person name="Bilodeau G."/>
        </authorList>
    </citation>
    <scope>NUCLEOTIDE SEQUENCE [LARGE SCALE GENOMIC DNA]</scope>
    <source>
        <strain evidence="3 4">CBS 172.35</strain>
    </source>
</reference>
<dbReference type="PANTHER" id="PTHR33112">
    <property type="entry name" value="DOMAIN PROTEIN, PUTATIVE-RELATED"/>
    <property type="match status" value="1"/>
</dbReference>
<gene>
    <name evidence="3" type="ORF">LAWI1_G006194</name>
</gene>
<organism evidence="3 4">
    <name type="scientific">Lachnellula willkommii</name>
    <dbReference type="NCBI Taxonomy" id="215461"/>
    <lineage>
        <taxon>Eukaryota</taxon>
        <taxon>Fungi</taxon>
        <taxon>Dikarya</taxon>
        <taxon>Ascomycota</taxon>
        <taxon>Pezizomycotina</taxon>
        <taxon>Leotiomycetes</taxon>
        <taxon>Helotiales</taxon>
        <taxon>Lachnaceae</taxon>
        <taxon>Lachnellula</taxon>
    </lineage>
</organism>
<dbReference type="EMBL" id="QGML01001604">
    <property type="protein sequence ID" value="TVY88689.1"/>
    <property type="molecule type" value="Genomic_DNA"/>
</dbReference>
<dbReference type="AlphaFoldDB" id="A0A559M6V0"/>
<protein>
    <recommendedName>
        <fullName evidence="2">Heterokaryon incompatibility domain-containing protein</fullName>
    </recommendedName>
</protein>
<evidence type="ECO:0000313" key="4">
    <source>
        <dbReference type="Proteomes" id="UP000315522"/>
    </source>
</evidence>
<accession>A0A559M6V0</accession>
<feature type="domain" description="Heterokaryon incompatibility" evidence="2">
    <location>
        <begin position="50"/>
        <end position="156"/>
    </location>
</feature>
<keyword evidence="4" id="KW-1185">Reference proteome</keyword>
<name>A0A559M6V0_9HELO</name>
<dbReference type="Proteomes" id="UP000315522">
    <property type="component" value="Unassembled WGS sequence"/>
</dbReference>
<sequence>MPGRRAICDTQPLLGSKPAPQAANLQHRKHETRNPHCLTASHLPTRHRRRPPSRTEYLWIDSLCIIQDSTQDWLQEVGLMEDVYTNSICNIAASHSSDGHGGLFRKRNPHLAKALIIHPQWENVEDRQHLIVHDRDFWKERINNAPLNKRGWVLQERLLTSRTGHTRPNNVGEQARASLGISKRIQHATHDDYLAGLWRRLLPAALLWAVRDPTLSTRPHPYQAPTWSWASIDAGTAGIDQAQPLARRANKLLIKLLDCTVTTVDNSAFSAVTDAYLRLQGMLYPMTAAGQVYTWLENVPCAGANLNGIALTSCQAFHPDTPFSTPTAAFCLPVQQETSSRGSVTLTQCLVLVPTRVQGQYTRFGYFESRDDPVGVDGERDGYRYTDGLYEDRDGSKSI</sequence>
<dbReference type="PANTHER" id="PTHR33112:SF16">
    <property type="entry name" value="HETEROKARYON INCOMPATIBILITY DOMAIN-CONTAINING PROTEIN"/>
    <property type="match status" value="1"/>
</dbReference>
<dbReference type="InterPro" id="IPR010730">
    <property type="entry name" value="HET"/>
</dbReference>
<evidence type="ECO:0000313" key="3">
    <source>
        <dbReference type="EMBL" id="TVY88689.1"/>
    </source>
</evidence>
<comment type="caution">
    <text evidence="3">The sequence shown here is derived from an EMBL/GenBank/DDBJ whole genome shotgun (WGS) entry which is preliminary data.</text>
</comment>
<evidence type="ECO:0000256" key="1">
    <source>
        <dbReference type="SAM" id="MobiDB-lite"/>
    </source>
</evidence>
<feature type="region of interest" description="Disordered" evidence="1">
    <location>
        <begin position="1"/>
        <end position="30"/>
    </location>
</feature>
<feature type="region of interest" description="Disordered" evidence="1">
    <location>
        <begin position="377"/>
        <end position="399"/>
    </location>
</feature>